<proteinExistence type="predicted"/>
<gene>
    <name evidence="2" type="ORF">MHY01S_19460</name>
</gene>
<dbReference type="Proteomes" id="UP000321197">
    <property type="component" value="Unassembled WGS sequence"/>
</dbReference>
<comment type="caution">
    <text evidence="2">The sequence shown here is derived from an EMBL/GenBank/DDBJ whole genome shotgun (WGS) entry which is preliminary data.</text>
</comment>
<dbReference type="AlphaFoldDB" id="A0A511R2D6"/>
<evidence type="ECO:0000313" key="3">
    <source>
        <dbReference type="Proteomes" id="UP000321197"/>
    </source>
</evidence>
<name>A0A511R2D6_9DEIN</name>
<sequence>MKPWLRHGLVLFIIALLSLSPLLLALLAGAFANANGCTLHEGNVHPCVVGGRDYGETLYTMVVLGWMSLVTMPLGMGAGGVYLLVVLFRRASNGTRK</sequence>
<keyword evidence="1" id="KW-0812">Transmembrane</keyword>
<keyword evidence="1" id="KW-1133">Transmembrane helix</keyword>
<organism evidence="2 3">
    <name type="scientific">Meiothermus hypogaeus NBRC 106114</name>
    <dbReference type="NCBI Taxonomy" id="1227553"/>
    <lineage>
        <taxon>Bacteria</taxon>
        <taxon>Thermotogati</taxon>
        <taxon>Deinococcota</taxon>
        <taxon>Deinococci</taxon>
        <taxon>Thermales</taxon>
        <taxon>Thermaceae</taxon>
        <taxon>Meiothermus</taxon>
    </lineage>
</organism>
<feature type="transmembrane region" description="Helical" evidence="1">
    <location>
        <begin position="58"/>
        <end position="88"/>
    </location>
</feature>
<protein>
    <submittedName>
        <fullName evidence="2">Uncharacterized protein</fullName>
    </submittedName>
</protein>
<keyword evidence="1" id="KW-0472">Membrane</keyword>
<dbReference type="RefSeq" id="WP_119339709.1">
    <property type="nucleotide sequence ID" value="NZ_BJXL01000061.1"/>
</dbReference>
<evidence type="ECO:0000256" key="1">
    <source>
        <dbReference type="SAM" id="Phobius"/>
    </source>
</evidence>
<evidence type="ECO:0000313" key="2">
    <source>
        <dbReference type="EMBL" id="GEM83780.1"/>
    </source>
</evidence>
<accession>A0A511R2D6</accession>
<dbReference type="OrthoDB" id="5948392at2"/>
<reference evidence="2 3" key="1">
    <citation type="submission" date="2019-07" db="EMBL/GenBank/DDBJ databases">
        <title>Whole genome shotgun sequence of Meiothermus hypogaeus NBRC 106114.</title>
        <authorList>
            <person name="Hosoyama A."/>
            <person name="Uohara A."/>
            <person name="Ohji S."/>
            <person name="Ichikawa N."/>
        </authorList>
    </citation>
    <scope>NUCLEOTIDE SEQUENCE [LARGE SCALE GENOMIC DNA]</scope>
    <source>
        <strain evidence="2 3">NBRC 106114</strain>
    </source>
</reference>
<dbReference type="EMBL" id="BJXL01000061">
    <property type="protein sequence ID" value="GEM83780.1"/>
    <property type="molecule type" value="Genomic_DNA"/>
</dbReference>